<name>A0A6G0SJM0_9STRA</name>
<dbReference type="AlphaFoldDB" id="A0A6G0SJM0"/>
<feature type="compositionally biased region" description="Acidic residues" evidence="2">
    <location>
        <begin position="535"/>
        <end position="546"/>
    </location>
</feature>
<gene>
    <name evidence="3" type="ORF">PF008_g1809</name>
</gene>
<evidence type="ECO:0008006" key="5">
    <source>
        <dbReference type="Google" id="ProtNLM"/>
    </source>
</evidence>
<dbReference type="Proteomes" id="UP000486351">
    <property type="component" value="Unassembled WGS sequence"/>
</dbReference>
<evidence type="ECO:0000313" key="4">
    <source>
        <dbReference type="Proteomes" id="UP000486351"/>
    </source>
</evidence>
<comment type="caution">
    <text evidence="3">The sequence shown here is derived from an EMBL/GenBank/DDBJ whole genome shotgun (WGS) entry which is preliminary data.</text>
</comment>
<feature type="region of interest" description="Disordered" evidence="2">
    <location>
        <begin position="188"/>
        <end position="293"/>
    </location>
</feature>
<keyword evidence="1" id="KW-0175">Coiled coil</keyword>
<feature type="compositionally biased region" description="Polar residues" evidence="2">
    <location>
        <begin position="520"/>
        <end position="534"/>
    </location>
</feature>
<evidence type="ECO:0000256" key="1">
    <source>
        <dbReference type="SAM" id="Coils"/>
    </source>
</evidence>
<evidence type="ECO:0000256" key="2">
    <source>
        <dbReference type="SAM" id="MobiDB-lite"/>
    </source>
</evidence>
<organism evidence="3 4">
    <name type="scientific">Phytophthora fragariae</name>
    <dbReference type="NCBI Taxonomy" id="53985"/>
    <lineage>
        <taxon>Eukaryota</taxon>
        <taxon>Sar</taxon>
        <taxon>Stramenopiles</taxon>
        <taxon>Oomycota</taxon>
        <taxon>Peronosporomycetes</taxon>
        <taxon>Peronosporales</taxon>
        <taxon>Peronosporaceae</taxon>
        <taxon>Phytophthora</taxon>
    </lineage>
</organism>
<feature type="region of interest" description="Disordered" evidence="2">
    <location>
        <begin position="652"/>
        <end position="695"/>
    </location>
</feature>
<feature type="compositionally biased region" description="Basic and acidic residues" evidence="2">
    <location>
        <begin position="652"/>
        <end position="668"/>
    </location>
</feature>
<protein>
    <recommendedName>
        <fullName evidence="5">Retrotransposon gag domain-containing protein</fullName>
    </recommendedName>
</protein>
<feature type="region of interest" description="Disordered" evidence="2">
    <location>
        <begin position="520"/>
        <end position="570"/>
    </location>
</feature>
<feature type="compositionally biased region" description="Basic residues" evidence="2">
    <location>
        <begin position="258"/>
        <end position="277"/>
    </location>
</feature>
<feature type="compositionally biased region" description="Basic and acidic residues" evidence="2">
    <location>
        <begin position="71"/>
        <end position="88"/>
    </location>
</feature>
<feature type="compositionally biased region" description="Basic and acidic residues" evidence="2">
    <location>
        <begin position="557"/>
        <end position="566"/>
    </location>
</feature>
<feature type="region of interest" description="Disordered" evidence="2">
    <location>
        <begin position="1"/>
        <end position="104"/>
    </location>
</feature>
<dbReference type="EMBL" id="QXFY01000047">
    <property type="protein sequence ID" value="KAE9360439.1"/>
    <property type="molecule type" value="Genomic_DNA"/>
</dbReference>
<feature type="compositionally biased region" description="Polar residues" evidence="2">
    <location>
        <begin position="203"/>
        <end position="212"/>
    </location>
</feature>
<feature type="compositionally biased region" description="Basic and acidic residues" evidence="2">
    <location>
        <begin position="676"/>
        <end position="695"/>
    </location>
</feature>
<proteinExistence type="predicted"/>
<feature type="coiled-coil region" evidence="1">
    <location>
        <begin position="601"/>
        <end position="651"/>
    </location>
</feature>
<evidence type="ECO:0000313" key="3">
    <source>
        <dbReference type="EMBL" id="KAE9360439.1"/>
    </source>
</evidence>
<feature type="compositionally biased region" description="Basic and acidic residues" evidence="2">
    <location>
        <begin position="42"/>
        <end position="52"/>
    </location>
</feature>
<accession>A0A6G0SJM0</accession>
<feature type="compositionally biased region" description="Low complexity" evidence="2">
    <location>
        <begin position="233"/>
        <end position="252"/>
    </location>
</feature>
<feature type="compositionally biased region" description="Polar residues" evidence="2">
    <location>
        <begin position="1"/>
        <end position="10"/>
    </location>
</feature>
<feature type="region of interest" description="Disordered" evidence="2">
    <location>
        <begin position="137"/>
        <end position="166"/>
    </location>
</feature>
<sequence>MTTSTRTRAVTKSGKSRRAPRETKDPPTRSDDEDGEASEGNGEERHVDEAEKSSGPAQLQQPESAPADAEITARTKDAGVNEESRDEPSPAILSAEQRGEGSLDESHTAFSSVVNAAAVAAVLQQLTAMVAGLQPQTTATMGHGNTATETRSATEARPTRNEVAVSPEMAAMTAAVQQLTAMVSRLQPQSAGDGMRQGGQPVGSRSTRTPRTPVSAPGGDGGDSSDSSDDGGHASSSSSSSSSSDAESGSSDSEARARSSRRARRERRKQQRVPARKSVKDLELPTFAPSPKTSVSTWIDRVDLALKGAEESGRGKWSDKALYFIMGNKLMDDAAKWWVNMNRRLPERKRTWTNLKKALLRRYAEKLDKSAAEWRVMVCEEREGGLVNDDRNARDCELVATVRKDYGQQVSSGGGITVARGTNGQDVDDEGKEVMARVRAVRAEVARVSGGVEQALLEMQTEMVTRDEERASRYVETVRPAMAAVRFVQADRERELQESDGFKTGEGAAVAESFERCGPSLSTDASDVNVVESQSDADSDECESELDATTSVTGKLGTEETERRAGLTDPEVIEESTSRADEVEGLSDVARVRLARRRARKQAKRQRVKVLLARRRQKEREQADAVRQVAEEQLVARQNVANEALEQLELRKQQRGEATHHTHDRTEAARVSLVKHRGDGAAKAQAERVDPSGLR</sequence>
<feature type="compositionally biased region" description="Basic and acidic residues" evidence="2">
    <location>
        <begin position="19"/>
        <end position="30"/>
    </location>
</feature>
<reference evidence="3 4" key="1">
    <citation type="submission" date="2018-09" db="EMBL/GenBank/DDBJ databases">
        <title>Genomic investigation of the strawberry pathogen Phytophthora fragariae indicates pathogenicity is determined by transcriptional variation in three key races.</title>
        <authorList>
            <person name="Adams T.M."/>
            <person name="Armitage A.D."/>
            <person name="Sobczyk M.K."/>
            <person name="Bates H.J."/>
            <person name="Dunwell J.M."/>
            <person name="Nellist C.F."/>
            <person name="Harrison R.J."/>
        </authorList>
    </citation>
    <scope>NUCLEOTIDE SEQUENCE [LARGE SCALE GENOMIC DNA]</scope>
    <source>
        <strain evidence="3 4">NOV-77</strain>
    </source>
</reference>